<dbReference type="OrthoDB" id="5477114at2"/>
<dbReference type="InterPro" id="IPR045063">
    <property type="entry name" value="Dynamin_N"/>
</dbReference>
<dbReference type="PANTHER" id="PTHR10465">
    <property type="entry name" value="TRANSMEMBRANE GTPASE FZO1"/>
    <property type="match status" value="1"/>
</dbReference>
<evidence type="ECO:0000256" key="3">
    <source>
        <dbReference type="ARBA" id="ARBA00022801"/>
    </source>
</evidence>
<proteinExistence type="predicted"/>
<accession>A0A5C8P2G2</accession>
<keyword evidence="5" id="KW-0472">Membrane</keyword>
<evidence type="ECO:0000259" key="7">
    <source>
        <dbReference type="Pfam" id="PF00350"/>
    </source>
</evidence>
<organism evidence="8 9">
    <name type="scientific">Cerasibacillus terrae</name>
    <dbReference type="NCBI Taxonomy" id="2498845"/>
    <lineage>
        <taxon>Bacteria</taxon>
        <taxon>Bacillati</taxon>
        <taxon>Bacillota</taxon>
        <taxon>Bacilli</taxon>
        <taxon>Bacillales</taxon>
        <taxon>Bacillaceae</taxon>
        <taxon>Cerasibacillus</taxon>
    </lineage>
</organism>
<dbReference type="RefSeq" id="WP_147665532.1">
    <property type="nucleotide sequence ID" value="NZ_VDUW01000001.1"/>
</dbReference>
<dbReference type="SUPFAM" id="SSF52540">
    <property type="entry name" value="P-loop containing nucleoside triphosphate hydrolases"/>
    <property type="match status" value="2"/>
</dbReference>
<dbReference type="CDD" id="cd09912">
    <property type="entry name" value="DLP_2"/>
    <property type="match status" value="2"/>
</dbReference>
<dbReference type="Gene3D" id="3.40.50.300">
    <property type="entry name" value="P-loop containing nucleotide triphosphate hydrolases"/>
    <property type="match status" value="2"/>
</dbReference>
<keyword evidence="3" id="KW-0378">Hydrolase</keyword>
<feature type="coiled-coil region" evidence="6">
    <location>
        <begin position="962"/>
        <end position="989"/>
    </location>
</feature>
<evidence type="ECO:0000256" key="6">
    <source>
        <dbReference type="SAM" id="Coils"/>
    </source>
</evidence>
<dbReference type="Pfam" id="PF00350">
    <property type="entry name" value="Dynamin_N"/>
    <property type="match status" value="2"/>
</dbReference>
<dbReference type="PANTHER" id="PTHR10465:SF0">
    <property type="entry name" value="SARCALUMENIN"/>
    <property type="match status" value="1"/>
</dbReference>
<evidence type="ECO:0000313" key="8">
    <source>
        <dbReference type="EMBL" id="TXL67795.1"/>
    </source>
</evidence>
<dbReference type="InterPro" id="IPR027094">
    <property type="entry name" value="Mitofusin_fam"/>
</dbReference>
<evidence type="ECO:0000256" key="4">
    <source>
        <dbReference type="ARBA" id="ARBA00023134"/>
    </source>
</evidence>
<feature type="coiled-coil region" evidence="6">
    <location>
        <begin position="496"/>
        <end position="523"/>
    </location>
</feature>
<dbReference type="AlphaFoldDB" id="A0A5C8P2G2"/>
<reference evidence="8 9" key="1">
    <citation type="submission" date="2019-06" db="EMBL/GenBank/DDBJ databases">
        <title>Cerasibacillus sp. nov., isolated from maize field.</title>
        <authorList>
            <person name="Lin S.-Y."/>
            <person name="Tsai C.-F."/>
            <person name="Young C.-C."/>
        </authorList>
    </citation>
    <scope>NUCLEOTIDE SEQUENCE [LARGE SCALE GENOMIC DNA]</scope>
    <source>
        <strain evidence="8 9">CC-CFT480</strain>
    </source>
</reference>
<feature type="domain" description="Dynamin N-terminal" evidence="7">
    <location>
        <begin position="642"/>
        <end position="867"/>
    </location>
</feature>
<dbReference type="GO" id="GO:0005525">
    <property type="term" value="F:GTP binding"/>
    <property type="evidence" value="ECO:0007669"/>
    <property type="project" value="UniProtKB-KW"/>
</dbReference>
<evidence type="ECO:0000313" key="9">
    <source>
        <dbReference type="Proteomes" id="UP000321574"/>
    </source>
</evidence>
<comment type="subcellular location">
    <subcellularLocation>
        <location evidence="1">Membrane</location>
    </subcellularLocation>
</comment>
<keyword evidence="4" id="KW-0342">GTP-binding</keyword>
<evidence type="ECO:0000256" key="1">
    <source>
        <dbReference type="ARBA" id="ARBA00004370"/>
    </source>
</evidence>
<dbReference type="GO" id="GO:0003924">
    <property type="term" value="F:GTPase activity"/>
    <property type="evidence" value="ECO:0007669"/>
    <property type="project" value="InterPro"/>
</dbReference>
<dbReference type="InterPro" id="IPR027417">
    <property type="entry name" value="P-loop_NTPase"/>
</dbReference>
<evidence type="ECO:0000256" key="2">
    <source>
        <dbReference type="ARBA" id="ARBA00022741"/>
    </source>
</evidence>
<name>A0A5C8P2G2_9BACI</name>
<gene>
    <name evidence="8" type="ORF">FHP05_01890</name>
</gene>
<keyword evidence="2" id="KW-0547">Nucleotide-binding</keyword>
<dbReference type="EMBL" id="VDUW01000001">
    <property type="protein sequence ID" value="TXL67795.1"/>
    <property type="molecule type" value="Genomic_DNA"/>
</dbReference>
<comment type="caution">
    <text evidence="8">The sequence shown here is derived from an EMBL/GenBank/DDBJ whole genome shotgun (WGS) entry which is preliminary data.</text>
</comment>
<keyword evidence="6" id="KW-0175">Coiled coil</keyword>
<evidence type="ECO:0000256" key="5">
    <source>
        <dbReference type="ARBA" id="ARBA00023136"/>
    </source>
</evidence>
<dbReference type="Proteomes" id="UP000321574">
    <property type="component" value="Unassembled WGS sequence"/>
</dbReference>
<protein>
    <recommendedName>
        <fullName evidence="7">Dynamin N-terminal domain-containing protein</fullName>
    </recommendedName>
</protein>
<sequence length="1225" mass="143331">MDIAYWKERIEIVTLAMKDSIKMNKQQLLALFQEMIQEEDMENANKIVDLYKKLEDKEFVISFAGHFSAGKSSMINALLGKQILPNSPIPTSANIVKLTSGKGYARVYFHKDNPIQYKEPYDIEMIKDYCMDKDMIKQIEINTKENLIPENCIIVDTPGIDAADDADRLMTESSLHLVDALFYVMDYNHVQSEVNLQFLQQIQAMKIPYFIIVNQIDKHDEKELSFENFKHNVQETFTHWGLNPEKVYYTSLFDDQLEINEFPQVKEKLRMLLQKNHQDLFRIDEAIEYIIKQHKMYQKNKATEQIAALYTDDTIAEENVPEKIQKMKRKIEAIEERTQALEIQFKSDLNTTLDNAYLMPRELRDKAKMYLEANQSDFKVGFFGAKKKTAHEKKRREEVFLTGLNDSIQSNIQWKIREKFLNLLNDYRITDSQLKNIIQGIAISFTKEDLERKLNPGAKVNGNYVLNYTDELSASIKQKYKQQANTIKEDIICTFEEQTKEERDSLEEQLEKLMKLQKGEEQEEAIQKSLQESFDNLDHHLDDIVITEDTKQLLQRKLKRNQTIKEMSTDEIILNQEKKSTTKKVIEQEQRQTRTTTSHSSKEIIPWIDQAVSVIESLPGFEKIIESIRTKKDRLENRNLTIALFGAFSAGKSSLINALIGKNLMPSSPNPTTAVINRISPVSETKKHGTAKVYLKSEQLLMDDLIEIVKPFNPPKTNHFGELLQWAEEKRIPEKAELNKMYQAYIKALILGYKQLEPYIGKTMMITLEEFASFAVEEQKAAYVEAIDLYYDCSITKQGITLVDTPGADSINARHTNVSFDYIKFADAILYVTYYNHALSRADKDFLMQLGRVKESFELDKMFFIINASDLAKDKKELELVTNYVQEQLLQLGIRFPRIYPVSSKKSLEEIENNQPLNREMDQFEQDFFHFVHEDLVALLIESLIFDVKRAEKTVANYLDVLHLDEKEKENYRLQLQQEQTKMKQIISNLDLSVYITRLQERIQKQIYYLEERFALRFHDMFKDEFNPTTITKSGREGIHQLQTCMRSLLDYSGYELLQEIRAISLRIEKFINDLTAEIYQNIIEQIKKLDTKITLASFENFSLKTPEFKQAFQDISVSMFQKALAKFKGTKAFFVNNEKEKIREDLLTILKPEIKQYLQDSKEMMDSSFYDQWKTYIDILEKKVMEEIDIYVDNQLAFIKDTNDAETYLQTKEMLTEILTTIEK</sequence>
<keyword evidence="9" id="KW-1185">Reference proteome</keyword>
<feature type="domain" description="Dynamin N-terminal" evidence="7">
    <location>
        <begin position="61"/>
        <end position="215"/>
    </location>
</feature>
<dbReference type="GO" id="GO:0016020">
    <property type="term" value="C:membrane"/>
    <property type="evidence" value="ECO:0007669"/>
    <property type="project" value="UniProtKB-SubCell"/>
</dbReference>